<organism evidence="1">
    <name type="scientific">bioreactor metagenome</name>
    <dbReference type="NCBI Taxonomy" id="1076179"/>
    <lineage>
        <taxon>unclassified sequences</taxon>
        <taxon>metagenomes</taxon>
        <taxon>ecological metagenomes</taxon>
    </lineage>
</organism>
<reference evidence="1" key="1">
    <citation type="submission" date="2019-08" db="EMBL/GenBank/DDBJ databases">
        <authorList>
            <person name="Kucharzyk K."/>
            <person name="Murdoch R.W."/>
            <person name="Higgins S."/>
            <person name="Loffler F."/>
        </authorList>
    </citation>
    <scope>NUCLEOTIDE SEQUENCE</scope>
</reference>
<evidence type="ECO:0000313" key="1">
    <source>
        <dbReference type="EMBL" id="MPM78740.1"/>
    </source>
</evidence>
<comment type="caution">
    <text evidence="1">The sequence shown here is derived from an EMBL/GenBank/DDBJ whole genome shotgun (WGS) entry which is preliminary data.</text>
</comment>
<gene>
    <name evidence="1" type="ORF">SDC9_125751</name>
</gene>
<proteinExistence type="predicted"/>
<dbReference type="EMBL" id="VSSQ01028853">
    <property type="protein sequence ID" value="MPM78740.1"/>
    <property type="molecule type" value="Genomic_DNA"/>
</dbReference>
<protein>
    <submittedName>
        <fullName evidence="1">Uncharacterized protein</fullName>
    </submittedName>
</protein>
<name>A0A645CNV1_9ZZZZ</name>
<accession>A0A645CNV1</accession>
<dbReference type="AlphaFoldDB" id="A0A645CNV1"/>
<sequence>MEHRRHRRFGQREFPDIRRRLGCPVHGEADLGGEALGREFHVRIERDAPHIGRKRDPVCDHPLVYVAKRFRHVSPDGIHVRFDAFEESANRRRLFDADCFRHRRSLRV</sequence>